<dbReference type="PANTHER" id="PTHR13373:SF21">
    <property type="entry name" value="NUCLEAR PORE COMPLEX PROTEIN NUP85"/>
    <property type="match status" value="1"/>
</dbReference>
<comment type="similarity">
    <text evidence="2 9">Belongs to the nucleoporin Nup85 family.</text>
</comment>
<dbReference type="Pfam" id="PF07575">
    <property type="entry name" value="Nucleopor_Nup85"/>
    <property type="match status" value="1"/>
</dbReference>
<dbReference type="AlphaFoldDB" id="A0AAW1RLU4"/>
<evidence type="ECO:0000313" key="11">
    <source>
        <dbReference type="EMBL" id="KAK9834764.1"/>
    </source>
</evidence>
<name>A0AAW1RLU4_9CHLO</name>
<evidence type="ECO:0000256" key="7">
    <source>
        <dbReference type="ARBA" id="ARBA00023132"/>
    </source>
</evidence>
<evidence type="ECO:0000256" key="5">
    <source>
        <dbReference type="ARBA" id="ARBA00022927"/>
    </source>
</evidence>
<keyword evidence="8 9" id="KW-0539">Nucleus</keyword>
<dbReference type="InterPro" id="IPR011502">
    <property type="entry name" value="Nucleoporin_Nup85"/>
</dbReference>
<keyword evidence="4 9" id="KW-0509">mRNA transport</keyword>
<evidence type="ECO:0000313" key="12">
    <source>
        <dbReference type="Proteomes" id="UP001438707"/>
    </source>
</evidence>
<dbReference type="EMBL" id="JALJOS010000009">
    <property type="protein sequence ID" value="KAK9834764.1"/>
    <property type="molecule type" value="Genomic_DNA"/>
</dbReference>
<evidence type="ECO:0000256" key="10">
    <source>
        <dbReference type="SAM" id="MobiDB-lite"/>
    </source>
</evidence>
<dbReference type="PANTHER" id="PTHR13373">
    <property type="entry name" value="FROUNT PROTEIN-RELATED"/>
    <property type="match status" value="1"/>
</dbReference>
<evidence type="ECO:0000256" key="9">
    <source>
        <dbReference type="RuleBase" id="RU365073"/>
    </source>
</evidence>
<dbReference type="GO" id="GO:0031965">
    <property type="term" value="C:nuclear membrane"/>
    <property type="evidence" value="ECO:0007669"/>
    <property type="project" value="UniProtKB-UniRule"/>
</dbReference>
<accession>A0AAW1RLU4</accession>
<evidence type="ECO:0000256" key="1">
    <source>
        <dbReference type="ARBA" id="ARBA00004567"/>
    </source>
</evidence>
<dbReference type="GO" id="GO:0006606">
    <property type="term" value="P:protein import into nucleus"/>
    <property type="evidence" value="ECO:0007669"/>
    <property type="project" value="TreeGrafter"/>
</dbReference>
<dbReference type="GO" id="GO:0006406">
    <property type="term" value="P:mRNA export from nucleus"/>
    <property type="evidence" value="ECO:0007669"/>
    <property type="project" value="TreeGrafter"/>
</dbReference>
<keyword evidence="9" id="KW-0472">Membrane</keyword>
<keyword evidence="3 9" id="KW-0813">Transport</keyword>
<evidence type="ECO:0000256" key="3">
    <source>
        <dbReference type="ARBA" id="ARBA00022448"/>
    </source>
</evidence>
<gene>
    <name evidence="11" type="ORF">WJX74_009791</name>
</gene>
<dbReference type="GO" id="GO:0045893">
    <property type="term" value="P:positive regulation of DNA-templated transcription"/>
    <property type="evidence" value="ECO:0007669"/>
    <property type="project" value="TreeGrafter"/>
</dbReference>
<proteinExistence type="inferred from homology"/>
<evidence type="ECO:0000256" key="2">
    <source>
        <dbReference type="ARBA" id="ARBA00005573"/>
    </source>
</evidence>
<keyword evidence="6 9" id="KW-0811">Translocation</keyword>
<dbReference type="GO" id="GO:0017056">
    <property type="term" value="F:structural constituent of nuclear pore"/>
    <property type="evidence" value="ECO:0007669"/>
    <property type="project" value="TreeGrafter"/>
</dbReference>
<comment type="subcellular location">
    <subcellularLocation>
        <location evidence="1 9">Nucleus</location>
        <location evidence="1 9">Nuclear pore complex</location>
    </subcellularLocation>
</comment>
<evidence type="ECO:0000256" key="6">
    <source>
        <dbReference type="ARBA" id="ARBA00023010"/>
    </source>
</evidence>
<feature type="region of interest" description="Disordered" evidence="10">
    <location>
        <begin position="590"/>
        <end position="623"/>
    </location>
</feature>
<reference evidence="11 12" key="1">
    <citation type="journal article" date="2024" name="Nat. Commun.">
        <title>Phylogenomics reveals the evolutionary origins of lichenization in chlorophyte algae.</title>
        <authorList>
            <person name="Puginier C."/>
            <person name="Libourel C."/>
            <person name="Otte J."/>
            <person name="Skaloud P."/>
            <person name="Haon M."/>
            <person name="Grisel S."/>
            <person name="Petersen M."/>
            <person name="Berrin J.G."/>
            <person name="Delaux P.M."/>
            <person name="Dal Grande F."/>
            <person name="Keller J."/>
        </authorList>
    </citation>
    <scope>NUCLEOTIDE SEQUENCE [LARGE SCALE GENOMIC DNA]</scope>
    <source>
        <strain evidence="11 12">SAG 2145</strain>
    </source>
</reference>
<sequence>MQRHELLEEEEEELQCFSDSLLRGRFRLGSRLDVVAAPVSSEDPALEFQLHWNRPASCRRALIHNSLPVFKDLQKTPVSERSLQDIMMYSEAMKMVLFVETPRIQEGTEPSVGQFQAREILDERALWALTEILFLQPGCSAGTISEALAAWLDQNDYVLASPGWSVATSMARFMEQHEMGRMPEASSDYWGTMQRLVALGRIDEALKLLGLHSAWEQEFTLDNKSIAVQTTCLRAAGQDLLRGMPRLHADIPPGCAGEALDSEPDFNLQRQQWLAACNGALDDDPFWDALHEASASTARGLRGMLEVMVGSQEALQGATVGWLELVVAELLHCYPTLHPATHLVPLMQRCQSDMEGAGLGQAGGEPSPLLPIIDGLMKASDPKLWLQAGVRGDAQGAMAIFSRCNSPWLLAHIPPLLQSTPQGAKALQAELPELGTTQVEECLLDYAMGLMGNKTTWTVATEVLAFCPRQGKSALEALLANLPVEEEDNEVMAHAALHLCRRHRLRASSTDICRRVAMQHWRQGRTAAALLWAGRAGDAERAEAFAAPLVQAIEQELSSSSSSSSQSDHSQPGSLAEQLADLLPILESLDDISPASPPSTAGLDHGSAHQHFPHPSYQDSQPSNIASCREYLNLSSAMRDAGHDSFPSSSPSTADNASHHLDRGACPVRLRLPILAAAIPLLEAQPPVMQHAELHALLAALEDAEEEKGCFGSAELAPSSWDASRCSTKLKAVRLAFSHSLTCSFVAEASSNTQVNDTAL</sequence>
<comment type="subunit">
    <text evidence="9">Component of the nuclear pore complex (NPC).</text>
</comment>
<keyword evidence="7 9" id="KW-0906">Nuclear pore complex</keyword>
<dbReference type="GO" id="GO:0031080">
    <property type="term" value="C:nuclear pore outer ring"/>
    <property type="evidence" value="ECO:0007669"/>
    <property type="project" value="TreeGrafter"/>
</dbReference>
<organism evidence="11 12">
    <name type="scientific">Apatococcus lobatus</name>
    <dbReference type="NCBI Taxonomy" id="904363"/>
    <lineage>
        <taxon>Eukaryota</taxon>
        <taxon>Viridiplantae</taxon>
        <taxon>Chlorophyta</taxon>
        <taxon>core chlorophytes</taxon>
        <taxon>Trebouxiophyceae</taxon>
        <taxon>Chlorellales</taxon>
        <taxon>Chlorellaceae</taxon>
        <taxon>Apatococcus</taxon>
    </lineage>
</organism>
<keyword evidence="5 9" id="KW-0653">Protein transport</keyword>
<protein>
    <recommendedName>
        <fullName evidence="9">Nuclear pore complex protein Nup85</fullName>
    </recommendedName>
</protein>
<dbReference type="Proteomes" id="UP001438707">
    <property type="component" value="Unassembled WGS sequence"/>
</dbReference>
<comment type="function">
    <text evidence="9">Functions as a component of the nuclear pore complex (NPC).</text>
</comment>
<evidence type="ECO:0000256" key="8">
    <source>
        <dbReference type="ARBA" id="ARBA00023242"/>
    </source>
</evidence>
<evidence type="ECO:0000256" key="4">
    <source>
        <dbReference type="ARBA" id="ARBA00022816"/>
    </source>
</evidence>
<keyword evidence="12" id="KW-1185">Reference proteome</keyword>
<comment type="caution">
    <text evidence="11">The sequence shown here is derived from an EMBL/GenBank/DDBJ whole genome shotgun (WGS) entry which is preliminary data.</text>
</comment>